<keyword evidence="2" id="KW-1185">Reference proteome</keyword>
<evidence type="ECO:0000313" key="2">
    <source>
        <dbReference type="Proteomes" id="UP000652761"/>
    </source>
</evidence>
<protein>
    <submittedName>
        <fullName evidence="1">Uncharacterized protein</fullName>
    </submittedName>
</protein>
<accession>A0A843XGG8</accession>
<dbReference type="AlphaFoldDB" id="A0A843XGG8"/>
<sequence length="207" mass="24305">MSLSRLMMGSKRYGTWRTESDGFHLRRPRVRVLVHDRGSLPVHVGPPVDRDCLPVHAGRLGDRDCLPVHAGRPSDRDRLPVDHTSSTTFPFFLTTRYMYRWRASIQQRMRRGLSYLDDSHVGFQGKLDHFKLTVFVIYVIHFMYKINVQLQGEDRSRFCFPLYYDAGPCTYSRTSGCMEREFPVPVWDILFDMFMVLLIFTDLKSFI</sequence>
<comment type="caution">
    <text evidence="1">The sequence shown here is derived from an EMBL/GenBank/DDBJ whole genome shotgun (WGS) entry which is preliminary data.</text>
</comment>
<evidence type="ECO:0000313" key="1">
    <source>
        <dbReference type="EMBL" id="MQM18416.1"/>
    </source>
</evidence>
<organism evidence="1 2">
    <name type="scientific">Colocasia esculenta</name>
    <name type="common">Wild taro</name>
    <name type="synonym">Arum esculentum</name>
    <dbReference type="NCBI Taxonomy" id="4460"/>
    <lineage>
        <taxon>Eukaryota</taxon>
        <taxon>Viridiplantae</taxon>
        <taxon>Streptophyta</taxon>
        <taxon>Embryophyta</taxon>
        <taxon>Tracheophyta</taxon>
        <taxon>Spermatophyta</taxon>
        <taxon>Magnoliopsida</taxon>
        <taxon>Liliopsida</taxon>
        <taxon>Araceae</taxon>
        <taxon>Aroideae</taxon>
        <taxon>Colocasieae</taxon>
        <taxon>Colocasia</taxon>
    </lineage>
</organism>
<dbReference type="EMBL" id="NMUH01008178">
    <property type="protein sequence ID" value="MQM18416.1"/>
    <property type="molecule type" value="Genomic_DNA"/>
</dbReference>
<reference evidence="1" key="1">
    <citation type="submission" date="2017-07" db="EMBL/GenBank/DDBJ databases">
        <title>Taro Niue Genome Assembly and Annotation.</title>
        <authorList>
            <person name="Atibalentja N."/>
            <person name="Keating K."/>
            <person name="Fields C.J."/>
        </authorList>
    </citation>
    <scope>NUCLEOTIDE SEQUENCE</scope>
    <source>
        <strain evidence="1">Niue_2</strain>
        <tissue evidence="1">Leaf</tissue>
    </source>
</reference>
<name>A0A843XGG8_COLES</name>
<dbReference type="OrthoDB" id="10594628at2759"/>
<dbReference type="Proteomes" id="UP000652761">
    <property type="component" value="Unassembled WGS sequence"/>
</dbReference>
<proteinExistence type="predicted"/>
<gene>
    <name evidence="1" type="ORF">Taro_051407</name>
</gene>